<accession>A0A1Y5SP33</accession>
<dbReference type="AlphaFoldDB" id="A0A1Y5SP33"/>
<protein>
    <submittedName>
        <fullName evidence="1">Uncharacterized protein</fullName>
    </submittedName>
</protein>
<proteinExistence type="predicted"/>
<gene>
    <name evidence="1" type="ORF">PSA7680_02281</name>
</gene>
<dbReference type="EMBL" id="FWFQ01000015">
    <property type="protein sequence ID" value="SLN44965.1"/>
    <property type="molecule type" value="Genomic_DNA"/>
</dbReference>
<keyword evidence="2" id="KW-1185">Reference proteome</keyword>
<reference evidence="1 2" key="1">
    <citation type="submission" date="2017-03" db="EMBL/GenBank/DDBJ databases">
        <authorList>
            <person name="Afonso C.L."/>
            <person name="Miller P.J."/>
            <person name="Scott M.A."/>
            <person name="Spackman E."/>
            <person name="Goraichik I."/>
            <person name="Dimitrov K.M."/>
            <person name="Suarez D.L."/>
            <person name="Swayne D.E."/>
        </authorList>
    </citation>
    <scope>NUCLEOTIDE SEQUENCE [LARGE SCALE GENOMIC DNA]</scope>
    <source>
        <strain evidence="1 2">CECT 7680</strain>
    </source>
</reference>
<organism evidence="1 2">
    <name type="scientific">Pseudoruegeria aquimaris</name>
    <dbReference type="NCBI Taxonomy" id="393663"/>
    <lineage>
        <taxon>Bacteria</taxon>
        <taxon>Pseudomonadati</taxon>
        <taxon>Pseudomonadota</taxon>
        <taxon>Alphaproteobacteria</taxon>
        <taxon>Rhodobacterales</taxon>
        <taxon>Roseobacteraceae</taxon>
        <taxon>Pseudoruegeria</taxon>
    </lineage>
</organism>
<dbReference type="Proteomes" id="UP000193409">
    <property type="component" value="Unassembled WGS sequence"/>
</dbReference>
<name>A0A1Y5SP33_9RHOB</name>
<evidence type="ECO:0000313" key="2">
    <source>
        <dbReference type="Proteomes" id="UP000193409"/>
    </source>
</evidence>
<evidence type="ECO:0000313" key="1">
    <source>
        <dbReference type="EMBL" id="SLN44965.1"/>
    </source>
</evidence>
<sequence>MVQFSFGVAEASPESLRACLNDKVTLSVLDVERGKHGDVLVYEAQNGLPWTVGAIYVYIAYLGPERPLVRTAGAYPIKEGLAPGTARQLRARFGRKLPEGARPRDVVLELRDVADHERQFLVGDGPAVVGWPETRTTQECSG</sequence>